<feature type="transmembrane region" description="Helical" evidence="4">
    <location>
        <begin position="80"/>
        <end position="101"/>
    </location>
</feature>
<comment type="catalytic activity">
    <reaction evidence="3">
        <text>di-trans,octa-cis-undecaprenyl diphosphate + H2O = di-trans,octa-cis-undecaprenyl phosphate + phosphate + H(+)</text>
        <dbReference type="Rhea" id="RHEA:28094"/>
        <dbReference type="ChEBI" id="CHEBI:15377"/>
        <dbReference type="ChEBI" id="CHEBI:15378"/>
        <dbReference type="ChEBI" id="CHEBI:43474"/>
        <dbReference type="ChEBI" id="CHEBI:58405"/>
        <dbReference type="ChEBI" id="CHEBI:60392"/>
        <dbReference type="EC" id="3.6.1.27"/>
    </reaction>
</comment>
<keyword evidence="4" id="KW-0472">Membrane</keyword>
<evidence type="ECO:0000313" key="6">
    <source>
        <dbReference type="EMBL" id="HCM31874.1"/>
    </source>
</evidence>
<dbReference type="AlphaFoldDB" id="A0A3D3G2H1"/>
<dbReference type="SMART" id="SM00014">
    <property type="entry name" value="acidPPc"/>
    <property type="match status" value="1"/>
</dbReference>
<feature type="domain" description="Phosphatidic acid phosphatase type 2/haloperoxidase" evidence="5">
    <location>
        <begin position="80"/>
        <end position="189"/>
    </location>
</feature>
<comment type="caution">
    <text evidence="6">The sequence shown here is derived from an EMBL/GenBank/DDBJ whole genome shotgun (WGS) entry which is preliminary data.</text>
</comment>
<dbReference type="PANTHER" id="PTHR14969">
    <property type="entry name" value="SPHINGOSINE-1-PHOSPHATE PHOSPHOHYDROLASE"/>
    <property type="match status" value="1"/>
</dbReference>
<gene>
    <name evidence="6" type="ORF">DIC32_10535</name>
</gene>
<evidence type="ECO:0000256" key="3">
    <source>
        <dbReference type="ARBA" id="ARBA00047594"/>
    </source>
</evidence>
<dbReference type="SUPFAM" id="SSF48317">
    <property type="entry name" value="Acid phosphatase/Vanadium-dependent haloperoxidase"/>
    <property type="match status" value="1"/>
</dbReference>
<dbReference type="Proteomes" id="UP000262257">
    <property type="component" value="Unassembled WGS sequence"/>
</dbReference>
<protein>
    <recommendedName>
        <fullName evidence="1">undecaprenyl-diphosphate phosphatase</fullName>
        <ecNumber evidence="1">3.6.1.27</ecNumber>
    </recommendedName>
    <alternativeName>
        <fullName evidence="2">Undecaprenyl pyrophosphate phosphatase</fullName>
    </alternativeName>
</protein>
<feature type="transmembrane region" description="Helical" evidence="4">
    <location>
        <begin position="121"/>
        <end position="139"/>
    </location>
</feature>
<evidence type="ECO:0000256" key="1">
    <source>
        <dbReference type="ARBA" id="ARBA00012374"/>
    </source>
</evidence>
<feature type="transmembrane region" description="Helical" evidence="4">
    <location>
        <begin position="146"/>
        <end position="168"/>
    </location>
</feature>
<keyword evidence="4" id="KW-1133">Transmembrane helix</keyword>
<dbReference type="EMBL" id="DPXL01000132">
    <property type="protein sequence ID" value="HCM31874.1"/>
    <property type="molecule type" value="Genomic_DNA"/>
</dbReference>
<proteinExistence type="predicted"/>
<evidence type="ECO:0000313" key="7">
    <source>
        <dbReference type="Proteomes" id="UP000262257"/>
    </source>
</evidence>
<feature type="transmembrane region" description="Helical" evidence="4">
    <location>
        <begin position="44"/>
        <end position="68"/>
    </location>
</feature>
<dbReference type="Gene3D" id="1.20.144.10">
    <property type="entry name" value="Phosphatidic acid phosphatase type 2/haloperoxidase"/>
    <property type="match status" value="2"/>
</dbReference>
<sequence length="213" mass="24766">MPYLFLLIACLMLVLSGLVSYIPALQGWDLAQVKWFSQHRTESLNILAMFLSKIGGSVVIGFVVMLWCSRLAWYKKYKTVIFISFGMIGSGTLVWLLKWWIARPRPLEIYHLVQSYGASFPSAHSAYAASFACLLLFLLRKHRYYVWIFLAANSWWIIMGISRVYLGVHYPTDVLTGWSIGFIWISLLWLWFRHNQSGKNNLFLDKNLNEVEQ</sequence>
<evidence type="ECO:0000259" key="5">
    <source>
        <dbReference type="SMART" id="SM00014"/>
    </source>
</evidence>
<dbReference type="EC" id="3.6.1.27" evidence="1"/>
<dbReference type="GO" id="GO:0050380">
    <property type="term" value="F:undecaprenyl-diphosphatase activity"/>
    <property type="evidence" value="ECO:0007669"/>
    <property type="project" value="UniProtKB-EC"/>
</dbReference>
<dbReference type="InterPro" id="IPR036938">
    <property type="entry name" value="PAP2/HPO_sf"/>
</dbReference>
<keyword evidence="4" id="KW-0812">Transmembrane</keyword>
<organism evidence="6 7">
    <name type="scientific">Acinetobacter radioresistens</name>
    <dbReference type="NCBI Taxonomy" id="40216"/>
    <lineage>
        <taxon>Bacteria</taxon>
        <taxon>Pseudomonadati</taxon>
        <taxon>Pseudomonadota</taxon>
        <taxon>Gammaproteobacteria</taxon>
        <taxon>Moraxellales</taxon>
        <taxon>Moraxellaceae</taxon>
        <taxon>Acinetobacter</taxon>
    </lineage>
</organism>
<name>A0A3D3G2H1_ACIRA</name>
<accession>A0A3D3G2H1</accession>
<dbReference type="Pfam" id="PF01569">
    <property type="entry name" value="PAP2"/>
    <property type="match status" value="1"/>
</dbReference>
<dbReference type="InterPro" id="IPR000326">
    <property type="entry name" value="PAP2/HPO"/>
</dbReference>
<evidence type="ECO:0000256" key="2">
    <source>
        <dbReference type="ARBA" id="ARBA00032707"/>
    </source>
</evidence>
<feature type="transmembrane region" description="Helical" evidence="4">
    <location>
        <begin position="174"/>
        <end position="192"/>
    </location>
</feature>
<reference evidence="6 7" key="1">
    <citation type="journal article" date="2018" name="Nat. Biotechnol.">
        <title>A standardized bacterial taxonomy based on genome phylogeny substantially revises the tree of life.</title>
        <authorList>
            <person name="Parks D.H."/>
            <person name="Chuvochina M."/>
            <person name="Waite D.W."/>
            <person name="Rinke C."/>
            <person name="Skarshewski A."/>
            <person name="Chaumeil P.A."/>
            <person name="Hugenholtz P."/>
        </authorList>
    </citation>
    <scope>NUCLEOTIDE SEQUENCE [LARGE SCALE GENOMIC DNA]</scope>
    <source>
        <strain evidence="6">UBA10045</strain>
    </source>
</reference>
<dbReference type="RefSeq" id="WP_284908783.1">
    <property type="nucleotide sequence ID" value="NZ_JASPBZ010000009.1"/>
</dbReference>
<dbReference type="PANTHER" id="PTHR14969:SF13">
    <property type="entry name" value="AT30094P"/>
    <property type="match status" value="1"/>
</dbReference>
<evidence type="ECO:0000256" key="4">
    <source>
        <dbReference type="SAM" id="Phobius"/>
    </source>
</evidence>
<dbReference type="CDD" id="cd03392">
    <property type="entry name" value="PAP2_like_2"/>
    <property type="match status" value="1"/>
</dbReference>